<dbReference type="InterPro" id="IPR012677">
    <property type="entry name" value="Nucleotide-bd_a/b_plait_sf"/>
</dbReference>
<feature type="region of interest" description="Disordered" evidence="3">
    <location>
        <begin position="103"/>
        <end position="122"/>
    </location>
</feature>
<evidence type="ECO:0000259" key="4">
    <source>
        <dbReference type="PROSITE" id="PS50102"/>
    </source>
</evidence>
<dbReference type="InterPro" id="IPR035979">
    <property type="entry name" value="RBD_domain_sf"/>
</dbReference>
<dbReference type="GO" id="GO:0005634">
    <property type="term" value="C:nucleus"/>
    <property type="evidence" value="ECO:0007669"/>
    <property type="project" value="TreeGrafter"/>
</dbReference>
<feature type="domain" description="RRM" evidence="4">
    <location>
        <begin position="124"/>
        <end position="196"/>
    </location>
</feature>
<evidence type="ECO:0000256" key="1">
    <source>
        <dbReference type="ARBA" id="ARBA00022884"/>
    </source>
</evidence>
<evidence type="ECO:0000256" key="3">
    <source>
        <dbReference type="SAM" id="MobiDB-lite"/>
    </source>
</evidence>
<keyword evidence="1 2" id="KW-0694">RNA-binding</keyword>
<dbReference type="PANTHER" id="PTHR14398:SF0">
    <property type="entry name" value="ZINC FINGER PROTEIN SWM"/>
    <property type="match status" value="1"/>
</dbReference>
<dbReference type="Proteomes" id="UP000037460">
    <property type="component" value="Unassembled WGS sequence"/>
</dbReference>
<dbReference type="PROSITE" id="PS50102">
    <property type="entry name" value="RRM"/>
    <property type="match status" value="1"/>
</dbReference>
<feature type="compositionally biased region" description="Gly residues" evidence="3">
    <location>
        <begin position="112"/>
        <end position="122"/>
    </location>
</feature>
<dbReference type="InterPro" id="IPR045137">
    <property type="entry name" value="RBM26/27"/>
</dbReference>
<dbReference type="InterPro" id="IPR000504">
    <property type="entry name" value="RRM_dom"/>
</dbReference>
<proteinExistence type="predicted"/>
<dbReference type="SUPFAM" id="SSF54928">
    <property type="entry name" value="RNA-binding domain, RBD"/>
    <property type="match status" value="1"/>
</dbReference>
<feature type="compositionally biased region" description="Gly residues" evidence="3">
    <location>
        <begin position="200"/>
        <end position="218"/>
    </location>
</feature>
<dbReference type="AlphaFoldDB" id="A0A0M0J886"/>
<feature type="region of interest" description="Disordered" evidence="3">
    <location>
        <begin position="198"/>
        <end position="228"/>
    </location>
</feature>
<evidence type="ECO:0000313" key="6">
    <source>
        <dbReference type="Proteomes" id="UP000037460"/>
    </source>
</evidence>
<dbReference type="InterPro" id="IPR002483">
    <property type="entry name" value="PWI_dom"/>
</dbReference>
<gene>
    <name evidence="5" type="ORF">Ctob_000513</name>
</gene>
<keyword evidence="6" id="KW-1185">Reference proteome</keyword>
<dbReference type="GO" id="GO:0003723">
    <property type="term" value="F:RNA binding"/>
    <property type="evidence" value="ECO:0007669"/>
    <property type="project" value="UniProtKB-UniRule"/>
</dbReference>
<sequence>MIEVVDEAALKGWLIDACEPYCDCEPAVLADYIIALLKKDKPDDELQRYCNESLEDFLRDETIGLVQRLFDTVTSGAYLTSGAAAALADGNVEVVQESVGTLGGSRSAGASGSSGGNSGGMEGSTIFVGNLPEENNTIDQLSSHFGKFGAIVNMQLKPQHRHAFVQFKTRAEAVAALDSPEYVLGNPRITVGWAKQHAGGAKGAKGGARGGGGTGTEGGAPKPDASPKAAATKLAAAPTAGVKRTAPVAGAAYEKAAGAAKAAAAVQQQLVQQKELLAKVSALPKADKEGRESLMGQLKTLSAAIEQALQEQKKSGAL</sequence>
<dbReference type="Gene3D" id="3.30.70.330">
    <property type="match status" value="1"/>
</dbReference>
<dbReference type="SMART" id="SM00360">
    <property type="entry name" value="RRM"/>
    <property type="match status" value="1"/>
</dbReference>
<comment type="caution">
    <text evidence="5">The sequence shown here is derived from an EMBL/GenBank/DDBJ whole genome shotgun (WGS) entry which is preliminary data.</text>
</comment>
<evidence type="ECO:0000256" key="2">
    <source>
        <dbReference type="PROSITE-ProRule" id="PRU00176"/>
    </source>
</evidence>
<dbReference type="CDD" id="cd12257">
    <property type="entry name" value="RRM1_RBM26_like"/>
    <property type="match status" value="1"/>
</dbReference>
<protein>
    <submittedName>
        <fullName evidence="5">RNA-binding protein 27</fullName>
    </submittedName>
</protein>
<dbReference type="PANTHER" id="PTHR14398">
    <property type="entry name" value="RNA RECOGNITION RRM/RNP DOMAIN"/>
    <property type="match status" value="1"/>
</dbReference>
<organism evidence="5 6">
    <name type="scientific">Chrysochromulina tobinii</name>
    <dbReference type="NCBI Taxonomy" id="1460289"/>
    <lineage>
        <taxon>Eukaryota</taxon>
        <taxon>Haptista</taxon>
        <taxon>Haptophyta</taxon>
        <taxon>Prymnesiophyceae</taxon>
        <taxon>Prymnesiales</taxon>
        <taxon>Chrysochromulinaceae</taxon>
        <taxon>Chrysochromulina</taxon>
    </lineage>
</organism>
<evidence type="ECO:0000313" key="5">
    <source>
        <dbReference type="EMBL" id="KOO22428.1"/>
    </source>
</evidence>
<reference evidence="6" key="1">
    <citation type="journal article" date="2015" name="PLoS Genet.">
        <title>Genome Sequence and Transcriptome Analyses of Chrysochromulina tobin: Metabolic Tools for Enhanced Algal Fitness in the Prominent Order Prymnesiales (Haptophyceae).</title>
        <authorList>
            <person name="Hovde B.T."/>
            <person name="Deodato C.R."/>
            <person name="Hunsperger H.M."/>
            <person name="Ryken S.A."/>
            <person name="Yost W."/>
            <person name="Jha R.K."/>
            <person name="Patterson J."/>
            <person name="Monnat R.J. Jr."/>
            <person name="Barlow S.B."/>
            <person name="Starkenburg S.R."/>
            <person name="Cattolico R.A."/>
        </authorList>
    </citation>
    <scope>NUCLEOTIDE SEQUENCE</scope>
    <source>
        <strain evidence="6">CCMP291</strain>
    </source>
</reference>
<dbReference type="OrthoDB" id="443401at2759"/>
<dbReference type="EMBL" id="JWZX01003278">
    <property type="protein sequence ID" value="KOO22428.1"/>
    <property type="molecule type" value="Genomic_DNA"/>
</dbReference>
<accession>A0A0M0J886</accession>
<name>A0A0M0J886_9EUKA</name>
<dbReference type="Pfam" id="PF00076">
    <property type="entry name" value="RRM_1"/>
    <property type="match status" value="1"/>
</dbReference>
<dbReference type="Pfam" id="PF01480">
    <property type="entry name" value="PWI"/>
    <property type="match status" value="1"/>
</dbReference>
<feature type="compositionally biased region" description="Low complexity" evidence="3">
    <location>
        <begin position="219"/>
        <end position="228"/>
    </location>
</feature>